<keyword evidence="9" id="KW-1185">Reference proteome</keyword>
<comment type="caution">
    <text evidence="8">The sequence shown here is derived from an EMBL/GenBank/DDBJ whole genome shotgun (WGS) entry which is preliminary data.</text>
</comment>
<dbReference type="PROSITE" id="PS00105">
    <property type="entry name" value="AA_TRANSFER_CLASS_1"/>
    <property type="match status" value="1"/>
</dbReference>
<dbReference type="InterPro" id="IPR050596">
    <property type="entry name" value="AspAT/PAT-like"/>
</dbReference>
<keyword evidence="3 6" id="KW-0032">Aminotransferase</keyword>
<organism evidence="8 9">
    <name type="scientific">Actinokineospora bangkokensis</name>
    <dbReference type="NCBI Taxonomy" id="1193682"/>
    <lineage>
        <taxon>Bacteria</taxon>
        <taxon>Bacillati</taxon>
        <taxon>Actinomycetota</taxon>
        <taxon>Actinomycetes</taxon>
        <taxon>Pseudonocardiales</taxon>
        <taxon>Pseudonocardiaceae</taxon>
        <taxon>Actinokineospora</taxon>
    </lineage>
</organism>
<dbReference type="FunFam" id="3.40.640.10:FF:000033">
    <property type="entry name" value="Aspartate aminotransferase"/>
    <property type="match status" value="1"/>
</dbReference>
<dbReference type="Proteomes" id="UP000186040">
    <property type="component" value="Unassembled WGS sequence"/>
</dbReference>
<dbReference type="InterPro" id="IPR004839">
    <property type="entry name" value="Aminotransferase_I/II_large"/>
</dbReference>
<dbReference type="EC" id="2.6.1.-" evidence="6"/>
<dbReference type="PANTHER" id="PTHR46383:SF1">
    <property type="entry name" value="ASPARTATE AMINOTRANSFERASE"/>
    <property type="match status" value="1"/>
</dbReference>
<dbReference type="PANTHER" id="PTHR46383">
    <property type="entry name" value="ASPARTATE AMINOTRANSFERASE"/>
    <property type="match status" value="1"/>
</dbReference>
<dbReference type="InterPro" id="IPR015422">
    <property type="entry name" value="PyrdxlP-dep_Trfase_small"/>
</dbReference>
<dbReference type="AlphaFoldDB" id="A0A1Q9LU52"/>
<evidence type="ECO:0000256" key="4">
    <source>
        <dbReference type="ARBA" id="ARBA00022679"/>
    </source>
</evidence>
<dbReference type="GO" id="GO:0008483">
    <property type="term" value="F:transaminase activity"/>
    <property type="evidence" value="ECO:0007669"/>
    <property type="project" value="UniProtKB-KW"/>
</dbReference>
<gene>
    <name evidence="8" type="ORF">BJP25_00055</name>
</gene>
<evidence type="ECO:0000256" key="3">
    <source>
        <dbReference type="ARBA" id="ARBA00022576"/>
    </source>
</evidence>
<evidence type="ECO:0000256" key="6">
    <source>
        <dbReference type="RuleBase" id="RU000481"/>
    </source>
</evidence>
<dbReference type="InterPro" id="IPR004838">
    <property type="entry name" value="NHTrfase_class1_PyrdxlP-BS"/>
</dbReference>
<keyword evidence="5" id="KW-0663">Pyridoxal phosphate</keyword>
<dbReference type="Pfam" id="PF00155">
    <property type="entry name" value="Aminotran_1_2"/>
    <property type="match status" value="1"/>
</dbReference>
<accession>A0A1Q9LU52</accession>
<protein>
    <recommendedName>
        <fullName evidence="6">Aminotransferase</fullName>
        <ecNumber evidence="6">2.6.1.-</ecNumber>
    </recommendedName>
</protein>
<dbReference type="SUPFAM" id="SSF53383">
    <property type="entry name" value="PLP-dependent transferases"/>
    <property type="match status" value="1"/>
</dbReference>
<evidence type="ECO:0000256" key="1">
    <source>
        <dbReference type="ARBA" id="ARBA00001933"/>
    </source>
</evidence>
<dbReference type="Gene3D" id="3.40.640.10">
    <property type="entry name" value="Type I PLP-dependent aspartate aminotransferase-like (Major domain)"/>
    <property type="match status" value="1"/>
</dbReference>
<dbReference type="GO" id="GO:0006520">
    <property type="term" value="P:amino acid metabolic process"/>
    <property type="evidence" value="ECO:0007669"/>
    <property type="project" value="InterPro"/>
</dbReference>
<dbReference type="InterPro" id="IPR015421">
    <property type="entry name" value="PyrdxlP-dep_Trfase_major"/>
</dbReference>
<dbReference type="OrthoDB" id="9763453at2"/>
<name>A0A1Q9LU52_9PSEU</name>
<dbReference type="InterPro" id="IPR015424">
    <property type="entry name" value="PyrdxlP-dep_Trfase"/>
</dbReference>
<feature type="domain" description="Aminotransferase class I/classII large" evidence="7">
    <location>
        <begin position="23"/>
        <end position="373"/>
    </location>
</feature>
<dbReference type="Gene3D" id="3.90.1150.10">
    <property type="entry name" value="Aspartate Aminotransferase, domain 1"/>
    <property type="match status" value="1"/>
</dbReference>
<dbReference type="STRING" id="1193682.BJP25_00055"/>
<evidence type="ECO:0000256" key="5">
    <source>
        <dbReference type="ARBA" id="ARBA00022898"/>
    </source>
</evidence>
<comment type="similarity">
    <text evidence="2 6">Belongs to the class-I pyridoxal-phosphate-dependent aminotransferase family.</text>
</comment>
<comment type="cofactor">
    <cofactor evidence="1 6">
        <name>pyridoxal 5'-phosphate</name>
        <dbReference type="ChEBI" id="CHEBI:597326"/>
    </cofactor>
</comment>
<evidence type="ECO:0000259" key="7">
    <source>
        <dbReference type="Pfam" id="PF00155"/>
    </source>
</evidence>
<evidence type="ECO:0000313" key="8">
    <source>
        <dbReference type="EMBL" id="OLR95529.1"/>
    </source>
</evidence>
<reference evidence="8 9" key="1">
    <citation type="submission" date="2016-10" db="EMBL/GenBank/DDBJ databases">
        <title>The Draft Genome Sequence of Actinokineospora bangkokensis 44EHWT reveals the biosynthetic pathway of antifungal compounds Thailandins with unusual extender unit butylmalonyl-CoA.</title>
        <authorList>
            <person name="Greule A."/>
            <person name="Intra B."/>
            <person name="Flemming S."/>
            <person name="Rommel M.G."/>
            <person name="Panbangred W."/>
            <person name="Bechthold A."/>
        </authorList>
    </citation>
    <scope>NUCLEOTIDE SEQUENCE [LARGE SCALE GENOMIC DNA]</scope>
    <source>
        <strain evidence="8 9">44EHW</strain>
    </source>
</reference>
<dbReference type="EMBL" id="MKQR01000001">
    <property type="protein sequence ID" value="OLR95529.1"/>
    <property type="molecule type" value="Genomic_DNA"/>
</dbReference>
<dbReference type="GO" id="GO:0030170">
    <property type="term" value="F:pyridoxal phosphate binding"/>
    <property type="evidence" value="ECO:0007669"/>
    <property type="project" value="InterPro"/>
</dbReference>
<proteinExistence type="inferred from homology"/>
<keyword evidence="4 6" id="KW-0808">Transferase</keyword>
<evidence type="ECO:0000256" key="2">
    <source>
        <dbReference type="ARBA" id="ARBA00007441"/>
    </source>
</evidence>
<sequence length="378" mass="39917">MGRSATVSLFDVVGQLRAEGRVVVDVSGGQPDFVTGEHVVDAAVDALRAGHTHYTASRGLVRLRELIAQKHQRDNGFTVSPEDVIVTPSAKHALYISLLTLLDPGDEVVVPTPSWVSYQAMAHLVGGRAVEAELRADEGFRITRDVLESATTDRTRVLLLNTPNNPTGRVLDAEEAAVVAAHAAEHDLWVVADEIYEAIRFDGRAHTSVAALPGCAERTLTVNGFSKSHAMTGWRLGWVAAPREVAGHLLKAQEHTVSCAASFAQHGGIAALEGPAGHVAAMRDSYDERRHLVVDGLNALPGVRCALPEGAFYAFADITGAGRGGSLEFAGWALREAGVAVTPGTAFGAGGEGHVRVSFAARRELLEAALERLAAALG</sequence>
<dbReference type="CDD" id="cd00609">
    <property type="entry name" value="AAT_like"/>
    <property type="match status" value="1"/>
</dbReference>
<evidence type="ECO:0000313" key="9">
    <source>
        <dbReference type="Proteomes" id="UP000186040"/>
    </source>
</evidence>